<dbReference type="AlphaFoldDB" id="A0A8H5GID0"/>
<dbReference type="EMBL" id="JAACJN010000169">
    <property type="protein sequence ID" value="KAF5365487.1"/>
    <property type="molecule type" value="Genomic_DNA"/>
</dbReference>
<keyword evidence="2 4" id="KW-0863">Zinc-finger</keyword>
<evidence type="ECO:0000256" key="1">
    <source>
        <dbReference type="ARBA" id="ARBA00022723"/>
    </source>
</evidence>
<gene>
    <name evidence="6" type="ORF">D9757_012992</name>
</gene>
<dbReference type="SUPFAM" id="SSF144232">
    <property type="entry name" value="HIT/MYND zinc finger-like"/>
    <property type="match status" value="1"/>
</dbReference>
<comment type="caution">
    <text evidence="6">The sequence shown here is derived from an EMBL/GenBank/DDBJ whole genome shotgun (WGS) entry which is preliminary data.</text>
</comment>
<keyword evidence="1" id="KW-0479">Metal-binding</keyword>
<evidence type="ECO:0000259" key="5">
    <source>
        <dbReference type="PROSITE" id="PS50865"/>
    </source>
</evidence>
<dbReference type="GO" id="GO:0008270">
    <property type="term" value="F:zinc ion binding"/>
    <property type="evidence" value="ECO:0007669"/>
    <property type="project" value="UniProtKB-KW"/>
</dbReference>
<dbReference type="InterPro" id="IPR002893">
    <property type="entry name" value="Znf_MYND"/>
</dbReference>
<proteinExistence type="predicted"/>
<accession>A0A8H5GID0</accession>
<keyword evidence="3" id="KW-0862">Zinc</keyword>
<dbReference type="PROSITE" id="PS50865">
    <property type="entry name" value="ZF_MYND_2"/>
    <property type="match status" value="1"/>
</dbReference>
<dbReference type="OrthoDB" id="3067133at2759"/>
<name>A0A8H5GID0_9AGAR</name>
<dbReference type="Pfam" id="PF01753">
    <property type="entry name" value="zf-MYND"/>
    <property type="match status" value="1"/>
</dbReference>
<evidence type="ECO:0000256" key="3">
    <source>
        <dbReference type="ARBA" id="ARBA00022833"/>
    </source>
</evidence>
<feature type="domain" description="MYND-type" evidence="5">
    <location>
        <begin position="414"/>
        <end position="456"/>
    </location>
</feature>
<organism evidence="6 7">
    <name type="scientific">Collybiopsis confluens</name>
    <dbReference type="NCBI Taxonomy" id="2823264"/>
    <lineage>
        <taxon>Eukaryota</taxon>
        <taxon>Fungi</taxon>
        <taxon>Dikarya</taxon>
        <taxon>Basidiomycota</taxon>
        <taxon>Agaricomycotina</taxon>
        <taxon>Agaricomycetes</taxon>
        <taxon>Agaricomycetidae</taxon>
        <taxon>Agaricales</taxon>
        <taxon>Marasmiineae</taxon>
        <taxon>Omphalotaceae</taxon>
        <taxon>Collybiopsis</taxon>
    </lineage>
</organism>
<sequence>MNKMLQLLKRKALSDREGSEEALLDLCKLVRKLNTKQFTTFLPLFGKFLGQENSTDSSEVNNLALEVLWTMAVGIGKAKPGEGYCTTIQSSLLNSWSSIHHWTSILISSVESEFQCFGELGDVGFHVLHKLALFYGALFEQQFLQRPDSTSASMLVEPIARVLVCTLAVPGFPGGGSSELTLETLECARTIFRGANGTRTAFWVTLLTASIDKIVTPNLADLISQRLIQVSHQEFDIMLLKSWFCVLGHTMALSAPLNQALLQRRSVIFVVPLLRRVGNSICNRRTGSPFNLSLWQSIIRFFWHSCIFGGHSCVKAVIKAGILPILWKFSTVVKVKPPFTEEGLYADLIYLFGSSTLYRSVQKSLERNLHKSPLAEINAEEEYLSTTSSRSHSIWGRFKQSLISRIDIRKKIEQQVCLSKINPPVKLYRCGGCHLAFYCGLECQKVDWNQHHRLLCQASTDESKDGLSCIPDERDTKIMEEIAKVESWHIRDDLLAKWGGQESSINDSDKEDSIPIFELDFTRGPIISQQVQYTVKEAREKNPTGEWDYHIQEYLHERARGNYAGGLLKCTLPGSGASGGDRYSQHVLSTPTIFRPEAEQQMLRAAIGMSLSQNRPLLNKDSVL</sequence>
<protein>
    <recommendedName>
        <fullName evidence="5">MYND-type domain-containing protein</fullName>
    </recommendedName>
</protein>
<evidence type="ECO:0000313" key="6">
    <source>
        <dbReference type="EMBL" id="KAF5365487.1"/>
    </source>
</evidence>
<evidence type="ECO:0000256" key="2">
    <source>
        <dbReference type="ARBA" id="ARBA00022771"/>
    </source>
</evidence>
<reference evidence="6 7" key="1">
    <citation type="journal article" date="2020" name="ISME J.">
        <title>Uncovering the hidden diversity of litter-decomposition mechanisms in mushroom-forming fungi.</title>
        <authorList>
            <person name="Floudas D."/>
            <person name="Bentzer J."/>
            <person name="Ahren D."/>
            <person name="Johansson T."/>
            <person name="Persson P."/>
            <person name="Tunlid A."/>
        </authorList>
    </citation>
    <scope>NUCLEOTIDE SEQUENCE [LARGE SCALE GENOMIC DNA]</scope>
    <source>
        <strain evidence="6 7">CBS 406.79</strain>
    </source>
</reference>
<keyword evidence="7" id="KW-1185">Reference proteome</keyword>
<evidence type="ECO:0000256" key="4">
    <source>
        <dbReference type="PROSITE-ProRule" id="PRU00134"/>
    </source>
</evidence>
<evidence type="ECO:0000313" key="7">
    <source>
        <dbReference type="Proteomes" id="UP000518752"/>
    </source>
</evidence>
<dbReference type="Gene3D" id="6.10.140.2220">
    <property type="match status" value="1"/>
</dbReference>
<dbReference type="Proteomes" id="UP000518752">
    <property type="component" value="Unassembled WGS sequence"/>
</dbReference>